<feature type="compositionally biased region" description="Low complexity" evidence="1">
    <location>
        <begin position="318"/>
        <end position="336"/>
    </location>
</feature>
<feature type="non-terminal residue" evidence="2">
    <location>
        <position position="775"/>
    </location>
</feature>
<feature type="region of interest" description="Disordered" evidence="1">
    <location>
        <begin position="431"/>
        <end position="459"/>
    </location>
</feature>
<dbReference type="EMBL" id="HE573027">
    <property type="protein sequence ID" value="CCC52744.1"/>
    <property type="molecule type" value="Genomic_DNA"/>
</dbReference>
<feature type="region of interest" description="Disordered" evidence="1">
    <location>
        <begin position="263"/>
        <end position="288"/>
    </location>
</feature>
<feature type="region of interest" description="Disordered" evidence="1">
    <location>
        <begin position="504"/>
        <end position="533"/>
    </location>
</feature>
<sequence length="775" mass="82787">MYKQDTSFAAANVPLFTQLFGHISKAPSSASDLTAVPLSQQKSTRDIPIRRFYAKLHDGHRLDQSDVVRLGTADPIESPGMTLADSAAEVPWLHGTEVVEDAADQLQTGEENERAAVAAGAVTHSNLNDDVDMSDCIKCELREPAVPARQVMNELEKRFKEQVEIHRTLTASMRQLSLLESEISLHRAEQCTVGLASALSQWDRTSMEFTNARTSALSLGSVYAAPPPQQVPAAAAAPPQQQSKAPAASSSLLKSILESYEKERGDKVRGRAANSSSEPKKTLHLDVVRPPEEPVPYLRVFYVPVEKQEGGQRGNGGSVSRTPSSGTRRSSGFTSSIAEISSPARDSAVAARSGQDVETTLTSRSTSDISSVRRSSAASRSEPSKSNISSETSSSPSSLMSSSSLSSSISSSSSLRVSSVSEVLTSVRSVTTGKSSGTVATASTPRSDSSAQKSEDSVEVVVKKNKAPLVDTLREFYRACSNANCLMQMLSGGGGGSQFAKALTKPTGARKREEVEGEAHSSGTVESLSAVDGDGADSEHCEWLSALRRDVMDIRKLRRFIGRMKKNIKAIDCHQKAREARRKLFVKAQRLAKAHQKMRRGKATLSDVMEDIVDIMDSDAHRDGSDDDDVVDDFAPAAGSDGGSVMDDDVIDDLAFSVSGSGSFGSIDDAVEDAFGDSVRGDDSMLDVVDEDDMRFGGASDGSDFREEEVMEDLVSGASWGQVESDFANALADVSDVDEFLEDEVPLKGEDSVVSDIVEEDIQPAVSEKGSGSSV</sequence>
<feature type="compositionally biased region" description="Basic and acidic residues" evidence="1">
    <location>
        <begin position="278"/>
        <end position="288"/>
    </location>
</feature>
<gene>
    <name evidence="2" type="ORF">TVY486_1102290</name>
</gene>
<reference evidence="2" key="1">
    <citation type="journal article" date="2012" name="Proc. Natl. Acad. Sci. U.S.A.">
        <title>Antigenic diversity is generated by distinct evolutionary mechanisms in African trypanosome species.</title>
        <authorList>
            <person name="Jackson A.P."/>
            <person name="Berry A."/>
            <person name="Aslett M."/>
            <person name="Allison H.C."/>
            <person name="Burton P."/>
            <person name="Vavrova-Anderson J."/>
            <person name="Brown R."/>
            <person name="Browne H."/>
            <person name="Corton N."/>
            <person name="Hauser H."/>
            <person name="Gamble J."/>
            <person name="Gilderthorp R."/>
            <person name="Marcello L."/>
            <person name="McQuillan J."/>
            <person name="Otto T.D."/>
            <person name="Quail M.A."/>
            <person name="Sanders M.J."/>
            <person name="van Tonder A."/>
            <person name="Ginger M.L."/>
            <person name="Field M.C."/>
            <person name="Barry J.D."/>
            <person name="Hertz-Fowler C."/>
            <person name="Berriman M."/>
        </authorList>
    </citation>
    <scope>NUCLEOTIDE SEQUENCE</scope>
    <source>
        <strain evidence="2">Y486</strain>
    </source>
</reference>
<protein>
    <submittedName>
        <fullName evidence="2">Uncharacterized protein</fullName>
    </submittedName>
</protein>
<accession>G0UAB1</accession>
<proteinExistence type="predicted"/>
<name>G0UAB1_TRYVY</name>
<feature type="compositionally biased region" description="Basic and acidic residues" evidence="1">
    <location>
        <begin position="510"/>
        <end position="519"/>
    </location>
</feature>
<feature type="region of interest" description="Disordered" evidence="1">
    <location>
        <begin position="308"/>
        <end position="411"/>
    </location>
</feature>
<feature type="compositionally biased region" description="Low complexity" evidence="1">
    <location>
        <begin position="231"/>
        <end position="250"/>
    </location>
</feature>
<feature type="compositionally biased region" description="Polar residues" evidence="1">
    <location>
        <begin position="432"/>
        <end position="452"/>
    </location>
</feature>
<organism evidence="2">
    <name type="scientific">Trypanosoma vivax (strain Y486)</name>
    <dbReference type="NCBI Taxonomy" id="1055687"/>
    <lineage>
        <taxon>Eukaryota</taxon>
        <taxon>Discoba</taxon>
        <taxon>Euglenozoa</taxon>
        <taxon>Kinetoplastea</taxon>
        <taxon>Metakinetoplastina</taxon>
        <taxon>Trypanosomatida</taxon>
        <taxon>Trypanosomatidae</taxon>
        <taxon>Trypanosoma</taxon>
        <taxon>Duttonella</taxon>
    </lineage>
</organism>
<evidence type="ECO:0000313" key="2">
    <source>
        <dbReference type="EMBL" id="CCC52744.1"/>
    </source>
</evidence>
<evidence type="ECO:0000256" key="1">
    <source>
        <dbReference type="SAM" id="MobiDB-lite"/>
    </source>
</evidence>
<feature type="compositionally biased region" description="Low complexity" evidence="1">
    <location>
        <begin position="359"/>
        <end position="411"/>
    </location>
</feature>
<dbReference type="VEuPathDB" id="TriTrypDB:TvY486_1102290"/>
<dbReference type="AlphaFoldDB" id="G0UAB1"/>
<feature type="region of interest" description="Disordered" evidence="1">
    <location>
        <begin position="230"/>
        <end position="250"/>
    </location>
</feature>